<dbReference type="EMBL" id="RBNI01018397">
    <property type="protein sequence ID" value="RUO97112.1"/>
    <property type="molecule type" value="Genomic_DNA"/>
</dbReference>
<dbReference type="Proteomes" id="UP000268093">
    <property type="component" value="Unassembled WGS sequence"/>
</dbReference>
<feature type="region of interest" description="Disordered" evidence="1">
    <location>
        <begin position="122"/>
        <end position="164"/>
    </location>
</feature>
<dbReference type="OrthoDB" id="2441193at2759"/>
<organism evidence="2 3">
    <name type="scientific">Jimgerdemannia flammicorona</name>
    <dbReference type="NCBI Taxonomy" id="994334"/>
    <lineage>
        <taxon>Eukaryota</taxon>
        <taxon>Fungi</taxon>
        <taxon>Fungi incertae sedis</taxon>
        <taxon>Mucoromycota</taxon>
        <taxon>Mucoromycotina</taxon>
        <taxon>Endogonomycetes</taxon>
        <taxon>Endogonales</taxon>
        <taxon>Endogonaceae</taxon>
        <taxon>Jimgerdemannia</taxon>
    </lineage>
</organism>
<dbReference type="AlphaFoldDB" id="A0A433A342"/>
<feature type="region of interest" description="Disordered" evidence="1">
    <location>
        <begin position="15"/>
        <end position="34"/>
    </location>
</feature>
<evidence type="ECO:0000256" key="1">
    <source>
        <dbReference type="SAM" id="MobiDB-lite"/>
    </source>
</evidence>
<evidence type="ECO:0000313" key="3">
    <source>
        <dbReference type="Proteomes" id="UP000268093"/>
    </source>
</evidence>
<name>A0A433A342_9FUNG</name>
<accession>A0A433A342</accession>
<keyword evidence="3" id="KW-1185">Reference proteome</keyword>
<comment type="caution">
    <text evidence="2">The sequence shown here is derived from an EMBL/GenBank/DDBJ whole genome shotgun (WGS) entry which is preliminary data.</text>
</comment>
<feature type="non-terminal residue" evidence="2">
    <location>
        <position position="361"/>
    </location>
</feature>
<proteinExistence type="predicted"/>
<reference evidence="2 3" key="1">
    <citation type="journal article" date="2018" name="New Phytol.">
        <title>Phylogenomics of Endogonaceae and evolution of mycorrhizas within Mucoromycota.</title>
        <authorList>
            <person name="Chang Y."/>
            <person name="Desiro A."/>
            <person name="Na H."/>
            <person name="Sandor L."/>
            <person name="Lipzen A."/>
            <person name="Clum A."/>
            <person name="Barry K."/>
            <person name="Grigoriev I.V."/>
            <person name="Martin F.M."/>
            <person name="Stajich J.E."/>
            <person name="Smith M.E."/>
            <person name="Bonito G."/>
            <person name="Spatafora J.W."/>
        </authorList>
    </citation>
    <scope>NUCLEOTIDE SEQUENCE [LARGE SCALE GENOMIC DNA]</scope>
    <source>
        <strain evidence="2 3">GMNB39</strain>
    </source>
</reference>
<protein>
    <submittedName>
        <fullName evidence="2">Uncharacterized protein</fullName>
    </submittedName>
</protein>
<gene>
    <name evidence="2" type="ORF">BC936DRAFT_140960</name>
</gene>
<evidence type="ECO:0000313" key="2">
    <source>
        <dbReference type="EMBL" id="RUO97112.1"/>
    </source>
</evidence>
<sequence length="361" mass="41379">MVQIRRIRRVYPPLDLDENSPFPHEHATHQTSPLSSQNSIFITFACAETDDRIRDGNQAKKASHLLKTFDKHINSPPVQRFWEAVRLQNEKAATRHAQRILAEKKLGKSSFDVLFDEYVDATSTDGGSRKAAVTSSKREVASIDDDSDERQSQDSVSEASESDNISEYVPSFPYFSSDATSDDNDDEKLLQLLPSQLKCFAVSHAGMDNSKKWILSSGICVEDKLFSTGNRLSFETLIHSWVIDLDDHEIEKLFTEKEWREIMNEICQQPEIDECVAKLFSGFVFAFQVRTTDDLRKVLAARLSLNKADFDNEWIELNFLNLDNFANRLMHYEDRCEALKKDHLEGWYDINIWSLIVVAIS</sequence>